<feature type="compositionally biased region" description="Acidic residues" evidence="1">
    <location>
        <begin position="271"/>
        <end position="285"/>
    </location>
</feature>
<accession>G9NQF5</accession>
<feature type="compositionally biased region" description="Basic and acidic residues" evidence="1">
    <location>
        <begin position="237"/>
        <end position="250"/>
    </location>
</feature>
<dbReference type="GeneID" id="25777814"/>
<evidence type="ECO:0000313" key="3">
    <source>
        <dbReference type="Proteomes" id="UP000005426"/>
    </source>
</evidence>
<dbReference type="KEGG" id="tatv:25777814"/>
<dbReference type="OMA" id="HERYYHK"/>
<evidence type="ECO:0000313" key="2">
    <source>
        <dbReference type="EMBL" id="EHK47297.1"/>
    </source>
</evidence>
<dbReference type="Proteomes" id="UP000005426">
    <property type="component" value="Unassembled WGS sequence"/>
</dbReference>
<gene>
    <name evidence="2" type="ORF">TRIATDRAFT_217898</name>
</gene>
<dbReference type="AlphaFoldDB" id="G9NQF5"/>
<dbReference type="HOGENOM" id="CLU_060580_0_0_1"/>
<keyword evidence="3" id="KW-1185">Reference proteome</keyword>
<name>G9NQF5_HYPAI</name>
<dbReference type="eggNOG" id="ENOG502SQFD">
    <property type="taxonomic scope" value="Eukaryota"/>
</dbReference>
<evidence type="ECO:0000256" key="1">
    <source>
        <dbReference type="SAM" id="MobiDB-lite"/>
    </source>
</evidence>
<comment type="caution">
    <text evidence="2">The sequence shown here is derived from an EMBL/GenBank/DDBJ whole genome shotgun (WGS) entry which is preliminary data.</text>
</comment>
<dbReference type="EMBL" id="ABDG02000021">
    <property type="protein sequence ID" value="EHK47297.1"/>
    <property type="molecule type" value="Genomic_DNA"/>
</dbReference>
<feature type="region of interest" description="Disordered" evidence="1">
    <location>
        <begin position="232"/>
        <end position="285"/>
    </location>
</feature>
<proteinExistence type="predicted"/>
<sequence>MRIHPYGWGLYKKVTTHDIHPGSCGYFDLEGDWKSIIDLSSEQDLISQGWKIPDDEIFDNNGPGSATWGPKTSSSVQSCSIGGTVKADNTVASLKTSITVSYKSNSSQGAVLFTESPILRHQIGSEASALQWMSENSSEMMRRHKQIIKDRGVWIVTKIYSTRRCAIAIMTGRSSSVEINLDNSQGLLTLAPSSAWTNSSGSSCTELHEDENRVVVFISGIYFSKKPLRSKLSRSQGQEKQKDKIFRGSSDESTDEDDTNNELNVEWYPNFDEDDEGEESDDEFT</sequence>
<protein>
    <submittedName>
        <fullName evidence="2">Uncharacterized protein</fullName>
    </submittedName>
</protein>
<dbReference type="OrthoDB" id="2883672at2759"/>
<organism evidence="2 3">
    <name type="scientific">Hypocrea atroviridis (strain ATCC 20476 / IMI 206040)</name>
    <name type="common">Trichoderma atroviride</name>
    <dbReference type="NCBI Taxonomy" id="452589"/>
    <lineage>
        <taxon>Eukaryota</taxon>
        <taxon>Fungi</taxon>
        <taxon>Dikarya</taxon>
        <taxon>Ascomycota</taxon>
        <taxon>Pezizomycotina</taxon>
        <taxon>Sordariomycetes</taxon>
        <taxon>Hypocreomycetidae</taxon>
        <taxon>Hypocreales</taxon>
        <taxon>Hypocreaceae</taxon>
        <taxon>Trichoderma</taxon>
    </lineage>
</organism>
<reference evidence="2 3" key="1">
    <citation type="journal article" date="2011" name="Genome Biol.">
        <title>Comparative genome sequence analysis underscores mycoparasitism as the ancestral life style of Trichoderma.</title>
        <authorList>
            <person name="Kubicek C.P."/>
            <person name="Herrera-Estrella A."/>
            <person name="Seidl-Seiboth V."/>
            <person name="Martinez D.A."/>
            <person name="Druzhinina I.S."/>
            <person name="Thon M."/>
            <person name="Zeilinger S."/>
            <person name="Casas-Flores S."/>
            <person name="Horwitz B.A."/>
            <person name="Mukherjee P.K."/>
            <person name="Mukherjee M."/>
            <person name="Kredics L."/>
            <person name="Alcaraz L.D."/>
            <person name="Aerts A."/>
            <person name="Antal Z."/>
            <person name="Atanasova L."/>
            <person name="Cervantes-Badillo M.G."/>
            <person name="Challacombe J."/>
            <person name="Chertkov O."/>
            <person name="McCluskey K."/>
            <person name="Coulpier F."/>
            <person name="Deshpande N."/>
            <person name="von Doehren H."/>
            <person name="Ebbole D.J."/>
            <person name="Esquivel-Naranjo E.U."/>
            <person name="Fekete E."/>
            <person name="Flipphi M."/>
            <person name="Glaser F."/>
            <person name="Gomez-Rodriguez E.Y."/>
            <person name="Gruber S."/>
            <person name="Han C."/>
            <person name="Henrissat B."/>
            <person name="Hermosa R."/>
            <person name="Hernandez-Onate M."/>
            <person name="Karaffa L."/>
            <person name="Kosti I."/>
            <person name="Le Crom S."/>
            <person name="Lindquist E."/>
            <person name="Lucas S."/>
            <person name="Luebeck M."/>
            <person name="Luebeck P.S."/>
            <person name="Margeot A."/>
            <person name="Metz B."/>
            <person name="Misra M."/>
            <person name="Nevalainen H."/>
            <person name="Omann M."/>
            <person name="Packer N."/>
            <person name="Perrone G."/>
            <person name="Uresti-Rivera E.E."/>
            <person name="Salamov A."/>
            <person name="Schmoll M."/>
            <person name="Seiboth B."/>
            <person name="Shapiro H."/>
            <person name="Sukno S."/>
            <person name="Tamayo-Ramos J.A."/>
            <person name="Tisch D."/>
            <person name="Wiest A."/>
            <person name="Wilkinson H.H."/>
            <person name="Zhang M."/>
            <person name="Coutinho P.M."/>
            <person name="Kenerley C.M."/>
            <person name="Monte E."/>
            <person name="Baker S.E."/>
            <person name="Grigoriev I.V."/>
        </authorList>
    </citation>
    <scope>NUCLEOTIDE SEQUENCE [LARGE SCALE GENOMIC DNA]</scope>
    <source>
        <strain evidence="3">ATCC 20476 / IMI 206040</strain>
    </source>
</reference>